<keyword evidence="9" id="KW-1185">Reference proteome</keyword>
<comment type="caution">
    <text evidence="8">The sequence shown here is derived from an EMBL/GenBank/DDBJ whole genome shotgun (WGS) entry which is preliminary data.</text>
</comment>
<keyword evidence="2 6" id="KW-0808">Transferase</keyword>
<evidence type="ECO:0000256" key="3">
    <source>
        <dbReference type="ARBA" id="ARBA00022723"/>
    </source>
</evidence>
<feature type="domain" description="Hcy-binding" evidence="7">
    <location>
        <begin position="1"/>
        <end position="299"/>
    </location>
</feature>
<dbReference type="EC" id="2.1.1.10" evidence="8"/>
<evidence type="ECO:0000256" key="2">
    <source>
        <dbReference type="ARBA" id="ARBA00022679"/>
    </source>
</evidence>
<dbReference type="Gene3D" id="3.20.20.330">
    <property type="entry name" value="Homocysteine-binding-like domain"/>
    <property type="match status" value="1"/>
</dbReference>
<dbReference type="NCBIfam" id="NF007020">
    <property type="entry name" value="PRK09485.1"/>
    <property type="match status" value="1"/>
</dbReference>
<evidence type="ECO:0000256" key="6">
    <source>
        <dbReference type="PROSITE-ProRule" id="PRU00333"/>
    </source>
</evidence>
<dbReference type="Proteomes" id="UP000668403">
    <property type="component" value="Unassembled WGS sequence"/>
</dbReference>
<dbReference type="PIRSF" id="PIRSF037505">
    <property type="entry name" value="Betaine_HMT"/>
    <property type="match status" value="1"/>
</dbReference>
<dbReference type="GO" id="GO:0008898">
    <property type="term" value="F:S-adenosylmethionine-homocysteine S-methyltransferase activity"/>
    <property type="evidence" value="ECO:0007669"/>
    <property type="project" value="TreeGrafter"/>
</dbReference>
<dbReference type="AlphaFoldDB" id="A0A939TMP3"/>
<dbReference type="InterPro" id="IPR051486">
    <property type="entry name" value="Hcy_S-methyltransferase"/>
</dbReference>
<dbReference type="GO" id="GO:0008270">
    <property type="term" value="F:zinc ion binding"/>
    <property type="evidence" value="ECO:0007669"/>
    <property type="project" value="InterPro"/>
</dbReference>
<dbReference type="InterPro" id="IPR003726">
    <property type="entry name" value="HCY_dom"/>
</dbReference>
<dbReference type="PANTHER" id="PTHR46015">
    <property type="entry name" value="ZGC:172121"/>
    <property type="match status" value="1"/>
</dbReference>
<dbReference type="Pfam" id="PF02574">
    <property type="entry name" value="S-methyl_trans"/>
    <property type="match status" value="1"/>
</dbReference>
<dbReference type="SUPFAM" id="SSF82282">
    <property type="entry name" value="Homocysteine S-methyltransferase"/>
    <property type="match status" value="1"/>
</dbReference>
<evidence type="ECO:0000256" key="4">
    <source>
        <dbReference type="ARBA" id="ARBA00022833"/>
    </source>
</evidence>
<comment type="cofactor">
    <cofactor evidence="5">
        <name>Zn(2+)</name>
        <dbReference type="ChEBI" id="CHEBI:29105"/>
    </cofactor>
    <text evidence="5">Binds 1 zinc ion per subunit.</text>
</comment>
<keyword evidence="1 6" id="KW-0489">Methyltransferase</keyword>
<sequence length="308" mass="33019">MPAILDAIAAGPVVLDGGLGTHLETRGNSVVSALWSAKLLRDRPDEVLAAHRDFFAAGARIATTCSYQVTYEGFASERAERDEVDALLRSSVEIARRARSDAGLTPEQAWVAASIGPYGASPGQGTEYTGDYDLDVDDLRRWHRPRLEVLAAAGPDALLFETVPALVEVEAICRELAGSGATALLSVTVGTGGALRTGASLADVADWANRTKEIRAVGVNCASLRDADAAIRTLSERTAKPLIAYPNTGETWDPDTRSWFGDPAPIDSYVEGWLDRGVRLIGGCCRVTTEDIERIADRVERWATPSPR</sequence>
<dbReference type="InterPro" id="IPR036589">
    <property type="entry name" value="HCY_dom_sf"/>
</dbReference>
<feature type="binding site" evidence="6">
    <location>
        <position position="285"/>
    </location>
    <ligand>
        <name>Zn(2+)</name>
        <dbReference type="ChEBI" id="CHEBI:29105"/>
    </ligand>
</feature>
<evidence type="ECO:0000256" key="5">
    <source>
        <dbReference type="PIRSR" id="PIRSR037505-2"/>
    </source>
</evidence>
<dbReference type="RefSeq" id="WP_208237559.1">
    <property type="nucleotide sequence ID" value="NZ_BAAAQU010000001.1"/>
</dbReference>
<dbReference type="GO" id="GO:0009086">
    <property type="term" value="P:methionine biosynthetic process"/>
    <property type="evidence" value="ECO:0007669"/>
    <property type="project" value="InterPro"/>
</dbReference>
<keyword evidence="3 5" id="KW-0479">Metal-binding</keyword>
<feature type="binding site" evidence="5 6">
    <location>
        <position position="221"/>
    </location>
    <ligand>
        <name>Zn(2+)</name>
        <dbReference type="ChEBI" id="CHEBI:29105"/>
    </ligand>
</feature>
<name>A0A939TMP3_9MICO</name>
<gene>
    <name evidence="8" type="primary">mmuM</name>
    <name evidence="8" type="ORF">J4H85_05155</name>
</gene>
<dbReference type="GO" id="GO:0033528">
    <property type="term" value="P:S-methylmethionine cycle"/>
    <property type="evidence" value="ECO:0007669"/>
    <property type="project" value="TreeGrafter"/>
</dbReference>
<protein>
    <submittedName>
        <fullName evidence="8">Homocysteine S-methyltransferase</fullName>
        <ecNumber evidence="8">2.1.1.10</ecNumber>
    </submittedName>
</protein>
<reference evidence="8" key="1">
    <citation type="submission" date="2021-03" db="EMBL/GenBank/DDBJ databases">
        <title>Leucobacter chromiisoli sp. nov., isolated from chromium-containing soil of chemical plant.</title>
        <authorList>
            <person name="Xu Z."/>
        </authorList>
    </citation>
    <scope>NUCLEOTIDE SEQUENCE</scope>
    <source>
        <strain evidence="8">K 70/01</strain>
    </source>
</reference>
<accession>A0A939TMP3</accession>
<dbReference type="InterPro" id="IPR017226">
    <property type="entry name" value="BHMT-like"/>
</dbReference>
<evidence type="ECO:0000259" key="7">
    <source>
        <dbReference type="PROSITE" id="PS50970"/>
    </source>
</evidence>
<dbReference type="PROSITE" id="PS50970">
    <property type="entry name" value="HCY"/>
    <property type="match status" value="1"/>
</dbReference>
<evidence type="ECO:0000256" key="1">
    <source>
        <dbReference type="ARBA" id="ARBA00022603"/>
    </source>
</evidence>
<evidence type="ECO:0000313" key="9">
    <source>
        <dbReference type="Proteomes" id="UP000668403"/>
    </source>
</evidence>
<dbReference type="GO" id="GO:0032259">
    <property type="term" value="P:methylation"/>
    <property type="evidence" value="ECO:0007669"/>
    <property type="project" value="UniProtKB-KW"/>
</dbReference>
<dbReference type="PANTHER" id="PTHR46015:SF1">
    <property type="entry name" value="HOMOCYSTEINE S-METHYLTRANSFERASE-LIKE ISOFORM 1"/>
    <property type="match status" value="1"/>
</dbReference>
<organism evidence="8 9">
    <name type="scientific">Leucobacter tardus</name>
    <dbReference type="NCBI Taxonomy" id="501483"/>
    <lineage>
        <taxon>Bacteria</taxon>
        <taxon>Bacillati</taxon>
        <taxon>Actinomycetota</taxon>
        <taxon>Actinomycetes</taxon>
        <taxon>Micrococcales</taxon>
        <taxon>Microbacteriaceae</taxon>
        <taxon>Leucobacter</taxon>
    </lineage>
</organism>
<feature type="binding site" evidence="6">
    <location>
        <position position="284"/>
    </location>
    <ligand>
        <name>Zn(2+)</name>
        <dbReference type="ChEBI" id="CHEBI:29105"/>
    </ligand>
</feature>
<evidence type="ECO:0000313" key="8">
    <source>
        <dbReference type="EMBL" id="MBO2989384.1"/>
    </source>
</evidence>
<dbReference type="EMBL" id="JAGFBF010000003">
    <property type="protein sequence ID" value="MBO2989384.1"/>
    <property type="molecule type" value="Genomic_DNA"/>
</dbReference>
<proteinExistence type="predicted"/>
<keyword evidence="4 5" id="KW-0862">Zinc</keyword>